<evidence type="ECO:0000313" key="2">
    <source>
        <dbReference type="EMBL" id="KAE9970836.1"/>
    </source>
</evidence>
<name>A0A8H3UK88_VENIN</name>
<sequence length="318" mass="35208">MASSKPPKVILFDIGGVCVLSPLAAIHTYESTHSIPTGYINHTISATSPSGSWQKAERGEIALDEAFFELFRRELENKRRWEEYWGKILKLADGEDGKDAVLPKGYVRGSAIPPIPHIDAKALFWSMMRMARRPDPNIFPAVMRLRGEGRFIVGALSNTISFPENIRDEKGDLFVSGIDKGEIYALTRYPFLAHSDSDSTPTSTHNADTDNGSESEERQEIPPLFDIFISSAHIGMRKPEPRIYDFALRELQRVGRERGIVIEAGDVLFLDDIGQNLKVARERGFRTIKVGLGGSRGALGELEGVVGMRLRGGGVGRL</sequence>
<organism evidence="2 3">
    <name type="scientific">Venturia inaequalis</name>
    <name type="common">Apple scab fungus</name>
    <dbReference type="NCBI Taxonomy" id="5025"/>
    <lineage>
        <taxon>Eukaryota</taxon>
        <taxon>Fungi</taxon>
        <taxon>Dikarya</taxon>
        <taxon>Ascomycota</taxon>
        <taxon>Pezizomycotina</taxon>
        <taxon>Dothideomycetes</taxon>
        <taxon>Pleosporomycetidae</taxon>
        <taxon>Venturiales</taxon>
        <taxon>Venturiaceae</taxon>
        <taxon>Venturia</taxon>
    </lineage>
</organism>
<evidence type="ECO:0008006" key="4">
    <source>
        <dbReference type="Google" id="ProtNLM"/>
    </source>
</evidence>
<dbReference type="PANTHER" id="PTHR47829">
    <property type="entry name" value="HYDROLASE, PUTATIVE (AFU_ORTHOLOGUE AFUA_1G12880)-RELATED"/>
    <property type="match status" value="1"/>
</dbReference>
<dbReference type="Gene3D" id="3.40.50.1000">
    <property type="entry name" value="HAD superfamily/HAD-like"/>
    <property type="match status" value="1"/>
</dbReference>
<dbReference type="InterPro" id="IPR023214">
    <property type="entry name" value="HAD_sf"/>
</dbReference>
<accession>A0A8H3UK88</accession>
<evidence type="ECO:0000256" key="1">
    <source>
        <dbReference type="SAM" id="MobiDB-lite"/>
    </source>
</evidence>
<dbReference type="InterPro" id="IPR036412">
    <property type="entry name" value="HAD-like_sf"/>
</dbReference>
<dbReference type="Proteomes" id="UP000447873">
    <property type="component" value="Unassembled WGS sequence"/>
</dbReference>
<dbReference type="InterPro" id="IPR052898">
    <property type="entry name" value="ACAD10-like"/>
</dbReference>
<dbReference type="AlphaFoldDB" id="A0A8H3UK88"/>
<gene>
    <name evidence="2" type="ORF">EG328_006016</name>
</gene>
<evidence type="ECO:0000313" key="3">
    <source>
        <dbReference type="Proteomes" id="UP000447873"/>
    </source>
</evidence>
<dbReference type="SUPFAM" id="SSF56784">
    <property type="entry name" value="HAD-like"/>
    <property type="match status" value="1"/>
</dbReference>
<comment type="caution">
    <text evidence="2">The sequence shown here is derived from an EMBL/GenBank/DDBJ whole genome shotgun (WGS) entry which is preliminary data.</text>
</comment>
<protein>
    <recommendedName>
        <fullName evidence="4">HAD-like protein</fullName>
    </recommendedName>
</protein>
<dbReference type="EMBL" id="WNWS01000318">
    <property type="protein sequence ID" value="KAE9970836.1"/>
    <property type="molecule type" value="Genomic_DNA"/>
</dbReference>
<feature type="region of interest" description="Disordered" evidence="1">
    <location>
        <begin position="195"/>
        <end position="218"/>
    </location>
</feature>
<reference evidence="2 3" key="1">
    <citation type="submission" date="2018-12" db="EMBL/GenBank/DDBJ databases">
        <title>Venturia inaequalis Genome Resource.</title>
        <authorList>
            <person name="Lichtner F.J."/>
        </authorList>
    </citation>
    <scope>NUCLEOTIDE SEQUENCE [LARGE SCALE GENOMIC DNA]</scope>
    <source>
        <strain evidence="2 3">120213</strain>
    </source>
</reference>
<dbReference type="PANTHER" id="PTHR47829:SF1">
    <property type="entry name" value="HAD FAMILY PHOSPHATASE"/>
    <property type="match status" value="1"/>
</dbReference>
<proteinExistence type="predicted"/>